<evidence type="ECO:0000313" key="2">
    <source>
        <dbReference type="Proteomes" id="UP000799757"/>
    </source>
</evidence>
<keyword evidence="2" id="KW-1185">Reference proteome</keyword>
<dbReference type="EMBL" id="MU002357">
    <property type="protein sequence ID" value="KAF2787132.1"/>
    <property type="molecule type" value="Genomic_DNA"/>
</dbReference>
<accession>A0A6A6WSS9</accession>
<dbReference type="OrthoDB" id="5392285at2759"/>
<protein>
    <submittedName>
        <fullName evidence="1">Uncharacterized protein</fullName>
    </submittedName>
</protein>
<evidence type="ECO:0000313" key="1">
    <source>
        <dbReference type="EMBL" id="KAF2787132.1"/>
    </source>
</evidence>
<proteinExistence type="predicted"/>
<name>A0A6A6WSS9_9PLEO</name>
<gene>
    <name evidence="1" type="ORF">K505DRAFT_343206</name>
</gene>
<sequence>MRQVEPCSNAQRDEMLINTKRDGSPILCTGGFITTSDFSLPEDSEKREEHMVRCRLSGKRKAAKNLARSLKNARSEGPVTVTRRPGPRNGAYQFGFEALKYHIFIPSELAKHPGLDITKSVRVVYDIAEEGSHHAPYACKARYKDPSRLLGIKLKGNYIRGPMKGLAFQKWLQCGSTQAIITAKSIVELIRQPIAGTEKE</sequence>
<organism evidence="1 2">
    <name type="scientific">Melanomma pulvis-pyrius CBS 109.77</name>
    <dbReference type="NCBI Taxonomy" id="1314802"/>
    <lineage>
        <taxon>Eukaryota</taxon>
        <taxon>Fungi</taxon>
        <taxon>Dikarya</taxon>
        <taxon>Ascomycota</taxon>
        <taxon>Pezizomycotina</taxon>
        <taxon>Dothideomycetes</taxon>
        <taxon>Pleosporomycetidae</taxon>
        <taxon>Pleosporales</taxon>
        <taxon>Melanommataceae</taxon>
        <taxon>Melanomma</taxon>
    </lineage>
</organism>
<dbReference type="AlphaFoldDB" id="A0A6A6WSS9"/>
<reference evidence="1" key="1">
    <citation type="journal article" date="2020" name="Stud. Mycol.">
        <title>101 Dothideomycetes genomes: a test case for predicting lifestyles and emergence of pathogens.</title>
        <authorList>
            <person name="Haridas S."/>
            <person name="Albert R."/>
            <person name="Binder M."/>
            <person name="Bloem J."/>
            <person name="Labutti K."/>
            <person name="Salamov A."/>
            <person name="Andreopoulos B."/>
            <person name="Baker S."/>
            <person name="Barry K."/>
            <person name="Bills G."/>
            <person name="Bluhm B."/>
            <person name="Cannon C."/>
            <person name="Castanera R."/>
            <person name="Culley D."/>
            <person name="Daum C."/>
            <person name="Ezra D."/>
            <person name="Gonzalez J."/>
            <person name="Henrissat B."/>
            <person name="Kuo A."/>
            <person name="Liang C."/>
            <person name="Lipzen A."/>
            <person name="Lutzoni F."/>
            <person name="Magnuson J."/>
            <person name="Mondo S."/>
            <person name="Nolan M."/>
            <person name="Ohm R."/>
            <person name="Pangilinan J."/>
            <person name="Park H.-J."/>
            <person name="Ramirez L."/>
            <person name="Alfaro M."/>
            <person name="Sun H."/>
            <person name="Tritt A."/>
            <person name="Yoshinaga Y."/>
            <person name="Zwiers L.-H."/>
            <person name="Turgeon B."/>
            <person name="Goodwin S."/>
            <person name="Spatafora J."/>
            <person name="Crous P."/>
            <person name="Grigoriev I."/>
        </authorList>
    </citation>
    <scope>NUCLEOTIDE SEQUENCE</scope>
    <source>
        <strain evidence="1">CBS 109.77</strain>
    </source>
</reference>
<dbReference type="Proteomes" id="UP000799757">
    <property type="component" value="Unassembled WGS sequence"/>
</dbReference>